<protein>
    <submittedName>
        <fullName evidence="1">Uncharacterized protein</fullName>
    </submittedName>
</protein>
<evidence type="ECO:0000313" key="2">
    <source>
        <dbReference type="Proteomes" id="UP001254813"/>
    </source>
</evidence>
<keyword evidence="2" id="KW-1185">Reference proteome</keyword>
<dbReference type="Proteomes" id="UP001254813">
    <property type="component" value="Unassembled WGS sequence"/>
</dbReference>
<evidence type="ECO:0000313" key="1">
    <source>
        <dbReference type="EMBL" id="MDS0294428.1"/>
    </source>
</evidence>
<gene>
    <name evidence="1" type="ORF">NDI79_09615</name>
</gene>
<dbReference type="RefSeq" id="WP_310928261.1">
    <property type="nucleotide sequence ID" value="NZ_JAMQOQ010000002.1"/>
</dbReference>
<comment type="caution">
    <text evidence="1">The sequence shown here is derived from an EMBL/GenBank/DDBJ whole genome shotgun (WGS) entry which is preliminary data.</text>
</comment>
<reference evidence="1 2" key="1">
    <citation type="submission" date="2022-06" db="EMBL/GenBank/DDBJ databases">
        <title>Halogeometricum sp. a new haloarchaeum isolate from saline soil.</title>
        <authorList>
            <person name="Strakova D."/>
            <person name="Galisteo C."/>
            <person name="Sanchez-Porro C."/>
            <person name="Ventosa A."/>
        </authorList>
    </citation>
    <scope>NUCLEOTIDE SEQUENCE [LARGE SCALE GENOMIC DNA]</scope>
    <source>
        <strain evidence="2">S3BR25-2</strain>
    </source>
</reference>
<organism evidence="1 2">
    <name type="scientific">Halogeometricum luteum</name>
    <dbReference type="NCBI Taxonomy" id="2950537"/>
    <lineage>
        <taxon>Archaea</taxon>
        <taxon>Methanobacteriati</taxon>
        <taxon>Methanobacteriota</taxon>
        <taxon>Stenosarchaea group</taxon>
        <taxon>Halobacteria</taxon>
        <taxon>Halobacteriales</taxon>
        <taxon>Haloferacaceae</taxon>
        <taxon>Halogeometricum</taxon>
    </lineage>
</organism>
<proteinExistence type="predicted"/>
<dbReference type="EMBL" id="JAMQOQ010000002">
    <property type="protein sequence ID" value="MDS0294428.1"/>
    <property type="molecule type" value="Genomic_DNA"/>
</dbReference>
<sequence length="64" mass="7195">MVIRTLALALGVVELLRPKQVVDFWMRLATRGDATPRRWVYAAARVEGLCLVLWALTRRADGGD</sequence>
<accession>A0ABU2G2M7</accession>
<name>A0ABU2G2M7_9EURY</name>